<dbReference type="RefSeq" id="WP_108992560.1">
    <property type="nucleotide sequence ID" value="NZ_BDQX01000098.1"/>
</dbReference>
<evidence type="ECO:0000313" key="1">
    <source>
        <dbReference type="EMBL" id="GBG07522.1"/>
    </source>
</evidence>
<dbReference type="EMBL" id="BDQX01000098">
    <property type="protein sequence ID" value="GBG07522.1"/>
    <property type="molecule type" value="Genomic_DNA"/>
</dbReference>
<dbReference type="PANTHER" id="PTHR10151">
    <property type="entry name" value="ECTONUCLEOTIDE PYROPHOSPHATASE/PHOSPHODIESTERASE"/>
    <property type="match status" value="1"/>
</dbReference>
<dbReference type="SUPFAM" id="SSF53649">
    <property type="entry name" value="Alkaline phosphatase-like"/>
    <property type="match status" value="1"/>
</dbReference>
<dbReference type="InterPro" id="IPR002591">
    <property type="entry name" value="Phosphodiest/P_Trfase"/>
</dbReference>
<dbReference type="Gene3D" id="3.40.720.10">
    <property type="entry name" value="Alkaline Phosphatase, subunit A"/>
    <property type="match status" value="1"/>
</dbReference>
<accession>A0A2R5ELL2</accession>
<keyword evidence="2" id="KW-1185">Reference proteome</keyword>
<gene>
    <name evidence="1" type="ORF">PAT3040_02075</name>
</gene>
<proteinExistence type="predicted"/>
<dbReference type="AlphaFoldDB" id="A0A2R5ELL2"/>
<dbReference type="GO" id="GO:0016787">
    <property type="term" value="F:hydrolase activity"/>
    <property type="evidence" value="ECO:0007669"/>
    <property type="project" value="UniProtKB-ARBA"/>
</dbReference>
<dbReference type="InterPro" id="IPR017850">
    <property type="entry name" value="Alkaline_phosphatase_core_sf"/>
</dbReference>
<reference evidence="1 2" key="1">
    <citation type="submission" date="2017-08" db="EMBL/GenBank/DDBJ databases">
        <title>Substantial Increase in Enzyme Production by Combined Drug-Resistance Mutations in Paenibacillus agaridevorans.</title>
        <authorList>
            <person name="Tanaka Y."/>
            <person name="Funane K."/>
            <person name="Hosaka T."/>
            <person name="Shiwa Y."/>
            <person name="Fujita N."/>
            <person name="Miyazaki T."/>
            <person name="Yoshikawa H."/>
            <person name="Murakami K."/>
            <person name="Kasahara K."/>
            <person name="Inaoka T."/>
            <person name="Hiraga Y."/>
            <person name="Ochi K."/>
        </authorList>
    </citation>
    <scope>NUCLEOTIDE SEQUENCE [LARGE SCALE GENOMIC DNA]</scope>
    <source>
        <strain evidence="1 2">T-3040</strain>
    </source>
</reference>
<comment type="caution">
    <text evidence="1">The sequence shown here is derived from an EMBL/GenBank/DDBJ whole genome shotgun (WGS) entry which is preliminary data.</text>
</comment>
<protein>
    <submittedName>
        <fullName evidence="1">Nucleotide pyrophosphatase</fullName>
    </submittedName>
</protein>
<dbReference type="PANTHER" id="PTHR10151:SF120">
    <property type="entry name" value="BIS(5'-ADENOSYL)-TRIPHOSPHATASE"/>
    <property type="match status" value="1"/>
</dbReference>
<organism evidence="1 2">
    <name type="scientific">Paenibacillus agaridevorans</name>
    <dbReference type="NCBI Taxonomy" id="171404"/>
    <lineage>
        <taxon>Bacteria</taxon>
        <taxon>Bacillati</taxon>
        <taxon>Bacillota</taxon>
        <taxon>Bacilli</taxon>
        <taxon>Bacillales</taxon>
        <taxon>Paenibacillaceae</taxon>
        <taxon>Paenibacillus</taxon>
    </lineage>
</organism>
<evidence type="ECO:0000313" key="2">
    <source>
        <dbReference type="Proteomes" id="UP000245202"/>
    </source>
</evidence>
<dbReference type="Pfam" id="PF01663">
    <property type="entry name" value="Phosphodiest"/>
    <property type="match status" value="1"/>
</dbReference>
<sequence>MKQATKRVVIIGLDGAGNMIDQANTPNIDKALKGGFITYEAQTVLPTISGECWGSMFHGVKPSLHGLTNERAEHRQYPIDSPYPSFMRLVKEADPSAVIASFSAWKPINDGIIEAGVADYVSNVHADKHLVHEVAAFSEQYPDFKLMFIQFDGIDGAGHSFGYGTTLFHEVIEETDELIGQILAILRAKNKLEDTLIIFLSDHGGGGADPKNHGSDHPKDVTIFWGCAGPNVVSNAEAEPVAIEDTAAVVAYALGIDSPVTWSAKVPSGLFKEESR</sequence>
<name>A0A2R5ELL2_9BACL</name>
<dbReference type="Proteomes" id="UP000245202">
    <property type="component" value="Unassembled WGS sequence"/>
</dbReference>
<dbReference type="CDD" id="cd00016">
    <property type="entry name" value="ALP_like"/>
    <property type="match status" value="1"/>
</dbReference>